<dbReference type="Pfam" id="PF23302">
    <property type="entry name" value="HTH_DNAJC9"/>
    <property type="match status" value="1"/>
</dbReference>
<dbReference type="CDD" id="cd06257">
    <property type="entry name" value="DnaJ"/>
    <property type="match status" value="1"/>
</dbReference>
<dbReference type="OrthoDB" id="110024at2759"/>
<dbReference type="GO" id="GO:0031072">
    <property type="term" value="F:heat shock protein binding"/>
    <property type="evidence" value="ECO:0007669"/>
    <property type="project" value="TreeGrafter"/>
</dbReference>
<feature type="domain" description="J" evidence="3">
    <location>
        <begin position="17"/>
        <end position="86"/>
    </location>
</feature>
<dbReference type="InterPro" id="IPR056453">
    <property type="entry name" value="HTH_DNAJC9"/>
</dbReference>
<reference evidence="4 5" key="1">
    <citation type="journal article" date="2019" name="Nat. Ecol. Evol.">
        <title>Megaphylogeny resolves global patterns of mushroom evolution.</title>
        <authorList>
            <person name="Varga T."/>
            <person name="Krizsan K."/>
            <person name="Foldi C."/>
            <person name="Dima B."/>
            <person name="Sanchez-Garcia M."/>
            <person name="Sanchez-Ramirez S."/>
            <person name="Szollosi G.J."/>
            <person name="Szarkandi J.G."/>
            <person name="Papp V."/>
            <person name="Albert L."/>
            <person name="Andreopoulos W."/>
            <person name="Angelini C."/>
            <person name="Antonin V."/>
            <person name="Barry K.W."/>
            <person name="Bougher N.L."/>
            <person name="Buchanan P."/>
            <person name="Buyck B."/>
            <person name="Bense V."/>
            <person name="Catcheside P."/>
            <person name="Chovatia M."/>
            <person name="Cooper J."/>
            <person name="Damon W."/>
            <person name="Desjardin D."/>
            <person name="Finy P."/>
            <person name="Geml J."/>
            <person name="Haridas S."/>
            <person name="Hughes K."/>
            <person name="Justo A."/>
            <person name="Karasinski D."/>
            <person name="Kautmanova I."/>
            <person name="Kiss B."/>
            <person name="Kocsube S."/>
            <person name="Kotiranta H."/>
            <person name="LaButti K.M."/>
            <person name="Lechner B.E."/>
            <person name="Liimatainen K."/>
            <person name="Lipzen A."/>
            <person name="Lukacs Z."/>
            <person name="Mihaltcheva S."/>
            <person name="Morgado L.N."/>
            <person name="Niskanen T."/>
            <person name="Noordeloos M.E."/>
            <person name="Ohm R.A."/>
            <person name="Ortiz-Santana B."/>
            <person name="Ovrebo C."/>
            <person name="Racz N."/>
            <person name="Riley R."/>
            <person name="Savchenko A."/>
            <person name="Shiryaev A."/>
            <person name="Soop K."/>
            <person name="Spirin V."/>
            <person name="Szebenyi C."/>
            <person name="Tomsovsky M."/>
            <person name="Tulloss R.E."/>
            <person name="Uehling J."/>
            <person name="Grigoriev I.V."/>
            <person name="Vagvolgyi C."/>
            <person name="Papp T."/>
            <person name="Martin F.M."/>
            <person name="Miettinen O."/>
            <person name="Hibbett D.S."/>
            <person name="Nagy L.G."/>
        </authorList>
    </citation>
    <scope>NUCLEOTIDE SEQUENCE [LARGE SCALE GENOMIC DNA]</scope>
    <source>
        <strain evidence="4 5">CBS 309.79</strain>
    </source>
</reference>
<evidence type="ECO:0000313" key="4">
    <source>
        <dbReference type="EMBL" id="TFL07399.1"/>
    </source>
</evidence>
<dbReference type="SMART" id="SM00271">
    <property type="entry name" value="DnaJ"/>
    <property type="match status" value="1"/>
</dbReference>
<dbReference type="GO" id="GO:0005737">
    <property type="term" value="C:cytoplasm"/>
    <property type="evidence" value="ECO:0007669"/>
    <property type="project" value="TreeGrafter"/>
</dbReference>
<dbReference type="InterPro" id="IPR001623">
    <property type="entry name" value="DnaJ_domain"/>
</dbReference>
<dbReference type="InterPro" id="IPR036869">
    <property type="entry name" value="J_dom_sf"/>
</dbReference>
<evidence type="ECO:0000259" key="3">
    <source>
        <dbReference type="PROSITE" id="PS50076"/>
    </source>
</evidence>
<feature type="region of interest" description="Disordered" evidence="2">
    <location>
        <begin position="265"/>
        <end position="330"/>
    </location>
</feature>
<dbReference type="PROSITE" id="PS50076">
    <property type="entry name" value="DNAJ_2"/>
    <property type="match status" value="1"/>
</dbReference>
<dbReference type="Pfam" id="PF00226">
    <property type="entry name" value="DnaJ"/>
    <property type="match status" value="1"/>
</dbReference>
<dbReference type="EMBL" id="ML178814">
    <property type="protein sequence ID" value="TFL07399.1"/>
    <property type="molecule type" value="Genomic_DNA"/>
</dbReference>
<dbReference type="PANTHER" id="PTHR44144">
    <property type="entry name" value="DNAJ HOMOLOG SUBFAMILY C MEMBER 9"/>
    <property type="match status" value="1"/>
</dbReference>
<evidence type="ECO:0000256" key="1">
    <source>
        <dbReference type="SAM" id="Coils"/>
    </source>
</evidence>
<gene>
    <name evidence="4" type="ORF">BDV98DRAFT_496544</name>
</gene>
<name>A0A5C3R3S2_9AGAR</name>
<dbReference type="Gene3D" id="1.10.287.110">
    <property type="entry name" value="DnaJ domain"/>
    <property type="match status" value="1"/>
</dbReference>
<keyword evidence="1" id="KW-0175">Coiled coil</keyword>
<dbReference type="SUPFAM" id="SSF46565">
    <property type="entry name" value="Chaperone J-domain"/>
    <property type="match status" value="1"/>
</dbReference>
<feature type="coiled-coil region" evidence="1">
    <location>
        <begin position="110"/>
        <end position="137"/>
    </location>
</feature>
<feature type="region of interest" description="Disordered" evidence="2">
    <location>
        <begin position="221"/>
        <end position="247"/>
    </location>
</feature>
<evidence type="ECO:0000313" key="5">
    <source>
        <dbReference type="Proteomes" id="UP000305067"/>
    </source>
</evidence>
<dbReference type="PRINTS" id="PR00625">
    <property type="entry name" value="JDOMAIN"/>
</dbReference>
<dbReference type="PANTHER" id="PTHR44144:SF1">
    <property type="entry name" value="DNAJ HOMOLOG SUBFAMILY C MEMBER 9"/>
    <property type="match status" value="1"/>
</dbReference>
<sequence>MDEDPISQFFPAEEHVDLYSVLDLTTDASPDDIKKSYRRLALRYHPDKQTPSTDKAAEATLKFQKISFAYTVISDAKRRKRYDETGRTDEGFEDMVGEEGWHAYFGAIFESVTRQKLDEMKAEYQGSEEETHDLKAAYTLTEGSISEIITHIPHSSHEDEARFVLIITKLIKDGELKSLPLWEESLADEKAKISRKKKGDKEAQEAEGLAKELGVWDEFYGSGKAGQRKGKGKVAASQEEEEEDDVSALQALILKKKERAGSFLNDLAAKYSQPEKKQSKKRKQDDSSSSEPRKRTKAPEAPPPPTDEEFEQLQKKMFSKSKAPSSKGKK</sequence>
<dbReference type="AlphaFoldDB" id="A0A5C3R3S2"/>
<organism evidence="4 5">
    <name type="scientific">Pterulicium gracile</name>
    <dbReference type="NCBI Taxonomy" id="1884261"/>
    <lineage>
        <taxon>Eukaryota</taxon>
        <taxon>Fungi</taxon>
        <taxon>Dikarya</taxon>
        <taxon>Basidiomycota</taxon>
        <taxon>Agaricomycotina</taxon>
        <taxon>Agaricomycetes</taxon>
        <taxon>Agaricomycetidae</taxon>
        <taxon>Agaricales</taxon>
        <taxon>Pleurotineae</taxon>
        <taxon>Pterulaceae</taxon>
        <taxon>Pterulicium</taxon>
    </lineage>
</organism>
<proteinExistence type="predicted"/>
<accession>A0A5C3R3S2</accession>
<feature type="compositionally biased region" description="Low complexity" evidence="2">
    <location>
        <begin position="320"/>
        <end position="330"/>
    </location>
</feature>
<protein>
    <submittedName>
        <fullName evidence="4">DnaJ-domain-containing protein</fullName>
    </submittedName>
</protein>
<keyword evidence="5" id="KW-1185">Reference proteome</keyword>
<dbReference type="Proteomes" id="UP000305067">
    <property type="component" value="Unassembled WGS sequence"/>
</dbReference>
<dbReference type="InterPro" id="IPR052594">
    <property type="entry name" value="J_domain-containing_protein"/>
</dbReference>
<evidence type="ECO:0000256" key="2">
    <source>
        <dbReference type="SAM" id="MobiDB-lite"/>
    </source>
</evidence>
<dbReference type="GO" id="GO:0005634">
    <property type="term" value="C:nucleus"/>
    <property type="evidence" value="ECO:0007669"/>
    <property type="project" value="TreeGrafter"/>
</dbReference>